<dbReference type="Proteomes" id="UP001316803">
    <property type="component" value="Unassembled WGS sequence"/>
</dbReference>
<keyword evidence="1" id="KW-0862">Zinc</keyword>
<evidence type="ECO:0000259" key="3">
    <source>
        <dbReference type="PROSITE" id="PS50157"/>
    </source>
</evidence>
<feature type="region of interest" description="Disordered" evidence="2">
    <location>
        <begin position="1"/>
        <end position="40"/>
    </location>
</feature>
<dbReference type="Gene3D" id="3.30.160.60">
    <property type="entry name" value="Classic Zinc Finger"/>
    <property type="match status" value="1"/>
</dbReference>
<reference evidence="4 5" key="1">
    <citation type="submission" date="2022-12" db="EMBL/GenBank/DDBJ databases">
        <title>Genomic features and morphological characterization of a novel Knufia sp. strain isolated from spacecraft assembly facility.</title>
        <authorList>
            <person name="Teixeira M."/>
            <person name="Chander A.M."/>
            <person name="Stajich J.E."/>
            <person name="Venkateswaran K."/>
        </authorList>
    </citation>
    <scope>NUCLEOTIDE SEQUENCE [LARGE SCALE GENOMIC DNA]</scope>
    <source>
        <strain evidence="4 5">FJI-L2-BK-P2</strain>
    </source>
</reference>
<evidence type="ECO:0000256" key="1">
    <source>
        <dbReference type="PROSITE-ProRule" id="PRU00042"/>
    </source>
</evidence>
<keyword evidence="5" id="KW-1185">Reference proteome</keyword>
<protein>
    <recommendedName>
        <fullName evidence="3">C2H2-type domain-containing protein</fullName>
    </recommendedName>
</protein>
<dbReference type="SUPFAM" id="SSF57667">
    <property type="entry name" value="beta-beta-alpha zinc fingers"/>
    <property type="match status" value="1"/>
</dbReference>
<feature type="region of interest" description="Disordered" evidence="2">
    <location>
        <begin position="136"/>
        <end position="178"/>
    </location>
</feature>
<evidence type="ECO:0000256" key="2">
    <source>
        <dbReference type="SAM" id="MobiDB-lite"/>
    </source>
</evidence>
<keyword evidence="1" id="KW-0863">Zinc-finger</keyword>
<feature type="domain" description="C2H2-type" evidence="3">
    <location>
        <begin position="212"/>
        <end position="241"/>
    </location>
</feature>
<evidence type="ECO:0000313" key="5">
    <source>
        <dbReference type="Proteomes" id="UP001316803"/>
    </source>
</evidence>
<feature type="compositionally biased region" description="Low complexity" evidence="2">
    <location>
        <begin position="136"/>
        <end position="157"/>
    </location>
</feature>
<feature type="domain" description="C2H2-type" evidence="3">
    <location>
        <begin position="183"/>
        <end position="210"/>
    </location>
</feature>
<gene>
    <name evidence="4" type="ORF">OHC33_006842</name>
</gene>
<proteinExistence type="predicted"/>
<dbReference type="AlphaFoldDB" id="A0AAN8F5R2"/>
<dbReference type="GO" id="GO:0008270">
    <property type="term" value="F:zinc ion binding"/>
    <property type="evidence" value="ECO:0007669"/>
    <property type="project" value="UniProtKB-KW"/>
</dbReference>
<dbReference type="InterPro" id="IPR013087">
    <property type="entry name" value="Znf_C2H2_type"/>
</dbReference>
<dbReference type="SMART" id="SM00355">
    <property type="entry name" value="ZnF_C2H2"/>
    <property type="match status" value="2"/>
</dbReference>
<accession>A0AAN8F5R2</accession>
<dbReference type="PROSITE" id="PS50157">
    <property type="entry name" value="ZINC_FINGER_C2H2_2"/>
    <property type="match status" value="2"/>
</dbReference>
<dbReference type="InterPro" id="IPR036236">
    <property type="entry name" value="Znf_C2H2_sf"/>
</dbReference>
<keyword evidence="1" id="KW-0479">Metal-binding</keyword>
<sequence>MPTGGQPYCNPTTSIGTTPLYASEPAPLHENWGFQPDPNIEGHWTAVLQSRGPPPGRQQNAQMEYNMNYPEQPSEFQYQMCSQAPEHSAYPSPLEPYLVPRTYSPSSSMSPPYLSTPQTPAGCWYPVLQQIPVMQSPASSSGYMTPSSSSGSTQQSAEETHISGHTQKRASSAKARSRSPQLFQCRYCRERFVKKSNRNDHEKTHDSDKPRVPCTEHGCHKDFGRPADLARHKRSVCDPRPVKHVRNANGFLLSSQRSTCLPPLRKNV</sequence>
<name>A0AAN8F5R2_9EURO</name>
<evidence type="ECO:0000313" key="4">
    <source>
        <dbReference type="EMBL" id="KAK5951956.1"/>
    </source>
</evidence>
<dbReference type="PROSITE" id="PS00028">
    <property type="entry name" value="ZINC_FINGER_C2H2_1"/>
    <property type="match status" value="1"/>
</dbReference>
<organism evidence="4 5">
    <name type="scientific">Knufia fluminis</name>
    <dbReference type="NCBI Taxonomy" id="191047"/>
    <lineage>
        <taxon>Eukaryota</taxon>
        <taxon>Fungi</taxon>
        <taxon>Dikarya</taxon>
        <taxon>Ascomycota</taxon>
        <taxon>Pezizomycotina</taxon>
        <taxon>Eurotiomycetes</taxon>
        <taxon>Chaetothyriomycetidae</taxon>
        <taxon>Chaetothyriales</taxon>
        <taxon>Trichomeriaceae</taxon>
        <taxon>Knufia</taxon>
    </lineage>
</organism>
<comment type="caution">
    <text evidence="4">The sequence shown here is derived from an EMBL/GenBank/DDBJ whole genome shotgun (WGS) entry which is preliminary data.</text>
</comment>
<dbReference type="EMBL" id="JAKLMC020000017">
    <property type="protein sequence ID" value="KAK5951956.1"/>
    <property type="molecule type" value="Genomic_DNA"/>
</dbReference>